<dbReference type="GO" id="GO:0016162">
    <property type="term" value="F:cellulose 1,4-beta-cellobiosidase activity"/>
    <property type="evidence" value="ECO:0007669"/>
    <property type="project" value="UniProtKB-EC"/>
</dbReference>
<accession>A0A8E2E8I7</accession>
<evidence type="ECO:0000313" key="10">
    <source>
        <dbReference type="EMBL" id="OCK79091.1"/>
    </source>
</evidence>
<dbReference type="PANTHER" id="PTHR33753:SF2">
    <property type="entry name" value="GLYCOSIDE HYDROLASE FAMILY 7 PROTEIN"/>
    <property type="match status" value="1"/>
</dbReference>
<dbReference type="Proteomes" id="UP000250266">
    <property type="component" value="Unassembled WGS sequence"/>
</dbReference>
<evidence type="ECO:0000256" key="5">
    <source>
        <dbReference type="ARBA" id="ARBA00022801"/>
    </source>
</evidence>
<dbReference type="SUPFAM" id="SSF49899">
    <property type="entry name" value="Concanavalin A-like lectins/glucanases"/>
    <property type="match status" value="1"/>
</dbReference>
<sequence length="63" mass="6762">MGNKTFYGKAMVVDTSAKFTVIAQFITSDGTSTGSLAEILRLYIPSNNSRPKLPPSTSQAYTS</sequence>
<comment type="similarity">
    <text evidence="2">Belongs to the glycosyl hydrolase 7 (cellulase C) family.</text>
</comment>
<keyword evidence="11" id="KW-1185">Reference proteome</keyword>
<keyword evidence="8" id="KW-0326">Glycosidase</keyword>
<dbReference type="InterPro" id="IPR013320">
    <property type="entry name" value="ConA-like_dom_sf"/>
</dbReference>
<comment type="catalytic activity">
    <reaction evidence="1">
        <text>Hydrolysis of (1-&gt;4)-beta-D-glucosidic linkages in cellulose and cellotetraose, releasing cellobiose from the non-reducing ends of the chains.</text>
        <dbReference type="EC" id="3.2.1.91"/>
    </reaction>
</comment>
<keyword evidence="4" id="KW-0732">Signal</keyword>
<name>A0A8E2E8I7_9PEZI</name>
<keyword evidence="6" id="KW-0136">Cellulose degradation</keyword>
<evidence type="ECO:0000256" key="9">
    <source>
        <dbReference type="ARBA" id="ARBA00023326"/>
    </source>
</evidence>
<dbReference type="InterPro" id="IPR001722">
    <property type="entry name" value="Glyco_hydro_7"/>
</dbReference>
<evidence type="ECO:0000256" key="3">
    <source>
        <dbReference type="ARBA" id="ARBA00012561"/>
    </source>
</evidence>
<evidence type="ECO:0000256" key="7">
    <source>
        <dbReference type="ARBA" id="ARBA00023277"/>
    </source>
</evidence>
<reference evidence="10 11" key="1">
    <citation type="journal article" date="2016" name="Nat. Commun.">
        <title>Ectomycorrhizal ecology is imprinted in the genome of the dominant symbiotic fungus Cenococcum geophilum.</title>
        <authorList>
            <consortium name="DOE Joint Genome Institute"/>
            <person name="Peter M."/>
            <person name="Kohler A."/>
            <person name="Ohm R.A."/>
            <person name="Kuo A."/>
            <person name="Krutzmann J."/>
            <person name="Morin E."/>
            <person name="Arend M."/>
            <person name="Barry K.W."/>
            <person name="Binder M."/>
            <person name="Choi C."/>
            <person name="Clum A."/>
            <person name="Copeland A."/>
            <person name="Grisel N."/>
            <person name="Haridas S."/>
            <person name="Kipfer T."/>
            <person name="LaButti K."/>
            <person name="Lindquist E."/>
            <person name="Lipzen A."/>
            <person name="Maire R."/>
            <person name="Meier B."/>
            <person name="Mihaltcheva S."/>
            <person name="Molinier V."/>
            <person name="Murat C."/>
            <person name="Poggeler S."/>
            <person name="Quandt C.A."/>
            <person name="Sperisen C."/>
            <person name="Tritt A."/>
            <person name="Tisserant E."/>
            <person name="Crous P.W."/>
            <person name="Henrissat B."/>
            <person name="Nehls U."/>
            <person name="Egli S."/>
            <person name="Spatafora J.W."/>
            <person name="Grigoriev I.V."/>
            <person name="Martin F.M."/>
        </authorList>
    </citation>
    <scope>NUCLEOTIDE SEQUENCE [LARGE SCALE GENOMIC DNA]</scope>
    <source>
        <strain evidence="10 11">CBS 459.81</strain>
    </source>
</reference>
<dbReference type="Pfam" id="PF00840">
    <property type="entry name" value="Glyco_hydro_7"/>
    <property type="match status" value="1"/>
</dbReference>
<evidence type="ECO:0000313" key="11">
    <source>
        <dbReference type="Proteomes" id="UP000250266"/>
    </source>
</evidence>
<dbReference type="EMBL" id="KV745024">
    <property type="protein sequence ID" value="OCK79091.1"/>
    <property type="molecule type" value="Genomic_DNA"/>
</dbReference>
<dbReference type="EC" id="3.2.1.91" evidence="3"/>
<dbReference type="AlphaFoldDB" id="A0A8E2E8I7"/>
<dbReference type="GO" id="GO:0030245">
    <property type="term" value="P:cellulose catabolic process"/>
    <property type="evidence" value="ECO:0007669"/>
    <property type="project" value="UniProtKB-KW"/>
</dbReference>
<keyword evidence="9" id="KW-0624">Polysaccharide degradation</keyword>
<evidence type="ECO:0000256" key="2">
    <source>
        <dbReference type="ARBA" id="ARBA00006044"/>
    </source>
</evidence>
<evidence type="ECO:0000256" key="8">
    <source>
        <dbReference type="ARBA" id="ARBA00023295"/>
    </source>
</evidence>
<evidence type="ECO:0000256" key="6">
    <source>
        <dbReference type="ARBA" id="ARBA00023001"/>
    </source>
</evidence>
<keyword evidence="7" id="KW-0119">Carbohydrate metabolism</keyword>
<dbReference type="Gene3D" id="2.70.100.10">
    <property type="entry name" value="Glycoside hydrolase, family 7, domain"/>
    <property type="match status" value="1"/>
</dbReference>
<proteinExistence type="inferred from homology"/>
<keyword evidence="5 10" id="KW-0378">Hydrolase</keyword>
<organism evidence="10 11">
    <name type="scientific">Lepidopterella palustris CBS 459.81</name>
    <dbReference type="NCBI Taxonomy" id="1314670"/>
    <lineage>
        <taxon>Eukaryota</taxon>
        <taxon>Fungi</taxon>
        <taxon>Dikarya</taxon>
        <taxon>Ascomycota</taxon>
        <taxon>Pezizomycotina</taxon>
        <taxon>Dothideomycetes</taxon>
        <taxon>Pleosporomycetidae</taxon>
        <taxon>Mytilinidiales</taxon>
        <taxon>Argynnaceae</taxon>
        <taxon>Lepidopterella</taxon>
    </lineage>
</organism>
<protein>
    <recommendedName>
        <fullName evidence="3">cellulose 1,4-beta-cellobiosidase (non-reducing end)</fullName>
        <ecNumber evidence="3">3.2.1.91</ecNumber>
    </recommendedName>
</protein>
<dbReference type="InterPro" id="IPR037019">
    <property type="entry name" value="Glyco_hydro_7_sf"/>
</dbReference>
<evidence type="ECO:0000256" key="1">
    <source>
        <dbReference type="ARBA" id="ARBA00001641"/>
    </source>
</evidence>
<dbReference type="PANTHER" id="PTHR33753">
    <property type="entry name" value="1,4-BETA-D-GLUCAN CELLOBIOHYDROLASE B"/>
    <property type="match status" value="1"/>
</dbReference>
<dbReference type="OrthoDB" id="412382at2759"/>
<gene>
    <name evidence="10" type="ORF">K432DRAFT_383394</name>
</gene>
<evidence type="ECO:0000256" key="4">
    <source>
        <dbReference type="ARBA" id="ARBA00022729"/>
    </source>
</evidence>